<keyword evidence="4" id="KW-0493">Microtubule</keyword>
<dbReference type="AlphaFoldDB" id="A0AAN8YRG1"/>
<feature type="region of interest" description="Disordered" evidence="6">
    <location>
        <begin position="1"/>
        <end position="20"/>
    </location>
</feature>
<accession>A0AAN8YRG1</accession>
<dbReference type="GO" id="GO:0005874">
    <property type="term" value="C:microtubule"/>
    <property type="evidence" value="ECO:0007669"/>
    <property type="project" value="UniProtKB-KW"/>
</dbReference>
<feature type="compositionally biased region" description="Basic residues" evidence="6">
    <location>
        <begin position="369"/>
        <end position="378"/>
    </location>
</feature>
<dbReference type="InterPro" id="IPR027329">
    <property type="entry name" value="TPX2_C"/>
</dbReference>
<gene>
    <name evidence="8" type="ORF">RJ641_022170</name>
</gene>
<evidence type="ECO:0000256" key="3">
    <source>
        <dbReference type="ARBA" id="ARBA00022490"/>
    </source>
</evidence>
<evidence type="ECO:0000313" key="8">
    <source>
        <dbReference type="EMBL" id="KAK6912569.1"/>
    </source>
</evidence>
<name>A0AAN8YRG1_9MAGN</name>
<dbReference type="Pfam" id="PF06886">
    <property type="entry name" value="TPX2"/>
    <property type="match status" value="1"/>
</dbReference>
<dbReference type="PANTHER" id="PTHR31358">
    <property type="entry name" value="PROTEIN WVD2-LIKE 4"/>
    <property type="match status" value="1"/>
</dbReference>
<organism evidence="8 9">
    <name type="scientific">Dillenia turbinata</name>
    <dbReference type="NCBI Taxonomy" id="194707"/>
    <lineage>
        <taxon>Eukaryota</taxon>
        <taxon>Viridiplantae</taxon>
        <taxon>Streptophyta</taxon>
        <taxon>Embryophyta</taxon>
        <taxon>Tracheophyta</taxon>
        <taxon>Spermatophyta</taxon>
        <taxon>Magnoliopsida</taxon>
        <taxon>eudicotyledons</taxon>
        <taxon>Gunneridae</taxon>
        <taxon>Pentapetalae</taxon>
        <taxon>Dilleniales</taxon>
        <taxon>Dilleniaceae</taxon>
        <taxon>Dillenia</taxon>
    </lineage>
</organism>
<dbReference type="Proteomes" id="UP001370490">
    <property type="component" value="Unassembled WGS sequence"/>
</dbReference>
<dbReference type="InterPro" id="IPR044833">
    <property type="entry name" value="WDL5/6"/>
</dbReference>
<evidence type="ECO:0000256" key="1">
    <source>
        <dbReference type="ARBA" id="ARBA00004245"/>
    </source>
</evidence>
<reference evidence="8 9" key="1">
    <citation type="submission" date="2023-12" db="EMBL/GenBank/DDBJ databases">
        <title>A high-quality genome assembly for Dillenia turbinata (Dilleniales).</title>
        <authorList>
            <person name="Chanderbali A."/>
        </authorList>
    </citation>
    <scope>NUCLEOTIDE SEQUENCE [LARGE SCALE GENOMIC DNA]</scope>
    <source>
        <strain evidence="8">LSX21</strain>
        <tissue evidence="8">Leaf</tissue>
    </source>
</reference>
<evidence type="ECO:0000256" key="5">
    <source>
        <dbReference type="ARBA" id="ARBA00023212"/>
    </source>
</evidence>
<keyword evidence="9" id="KW-1185">Reference proteome</keyword>
<feature type="compositionally biased region" description="Basic residues" evidence="6">
    <location>
        <begin position="326"/>
        <end position="335"/>
    </location>
</feature>
<evidence type="ECO:0000256" key="6">
    <source>
        <dbReference type="SAM" id="MobiDB-lite"/>
    </source>
</evidence>
<comment type="similarity">
    <text evidence="2">Belongs to the TPX2 family.</text>
</comment>
<evidence type="ECO:0000259" key="7">
    <source>
        <dbReference type="Pfam" id="PF06886"/>
    </source>
</evidence>
<feature type="compositionally biased region" description="Basic and acidic residues" evidence="6">
    <location>
        <begin position="1"/>
        <end position="13"/>
    </location>
</feature>
<protein>
    <submittedName>
        <fullName evidence="8">TPX2, C-terminal</fullName>
    </submittedName>
</protein>
<keyword evidence="3" id="KW-0963">Cytoplasm</keyword>
<dbReference type="GO" id="GO:0008017">
    <property type="term" value="F:microtubule binding"/>
    <property type="evidence" value="ECO:0007669"/>
    <property type="project" value="InterPro"/>
</dbReference>
<comment type="subcellular location">
    <subcellularLocation>
        <location evidence="1">Cytoplasm</location>
        <location evidence="1">Cytoskeleton</location>
    </subcellularLocation>
</comment>
<feature type="region of interest" description="Disordered" evidence="6">
    <location>
        <begin position="209"/>
        <end position="237"/>
    </location>
</feature>
<feature type="compositionally biased region" description="Low complexity" evidence="6">
    <location>
        <begin position="112"/>
        <end position="127"/>
    </location>
</feature>
<evidence type="ECO:0000313" key="9">
    <source>
        <dbReference type="Proteomes" id="UP001370490"/>
    </source>
</evidence>
<feature type="compositionally biased region" description="Basic and acidic residues" evidence="6">
    <location>
        <begin position="66"/>
        <end position="81"/>
    </location>
</feature>
<dbReference type="EMBL" id="JBAMMX010000027">
    <property type="protein sequence ID" value="KAK6912569.1"/>
    <property type="molecule type" value="Genomic_DNA"/>
</dbReference>
<feature type="region of interest" description="Disordered" evidence="6">
    <location>
        <begin position="300"/>
        <end position="453"/>
    </location>
</feature>
<evidence type="ECO:0000256" key="2">
    <source>
        <dbReference type="ARBA" id="ARBA00005885"/>
    </source>
</evidence>
<evidence type="ECO:0000256" key="4">
    <source>
        <dbReference type="ARBA" id="ARBA00022701"/>
    </source>
</evidence>
<dbReference type="PANTHER" id="PTHR31358:SF29">
    <property type="entry name" value="PROTEIN WVD2-LIKE 5-RELATED"/>
    <property type="match status" value="1"/>
</dbReference>
<sequence>MDNDDVIHEENGAHEGVSALEEGGVAFEKVVDNSKCNVESEGPNLEPSVEDGLAVNVESNGVAVPEKLKVKDVENSKHSEQPRSQGKGKSEKSLGVKQTASHLKKSKDKNTAETTAATSNGSSATNSRPKQSAAFANKSKSFNERQAVDKNAGIELSKPLSTSSSIKPKQFSKPDAASAAVDALSDSLAYVILARISFYPVVKEKTKLKPLKPGIQKKSKEQDSSSPTAGEAKPCRVGTLPSYSFSFRCDERAEKRKEFYTKLEEKIHAKEVEKTNLQVKSKETQEAEIKMLRKSLTFKATPMPSFYQEPPPPKVELKKIPPTRAKSPKLGRKKSSSIVDSEENSSQVHQPGRLSLDVKGSDNNSSKAITKKPIRKSLPKLPSQKTTLTNGTKIADSTQEQVAAPATEPSQASTDDGLIVKGQEQEQEQEQQEQEQPFLMQEPVVVEHGMEVQ</sequence>
<feature type="domain" description="TPX2 C-terminal" evidence="7">
    <location>
        <begin position="245"/>
        <end position="320"/>
    </location>
</feature>
<feature type="region of interest" description="Disordered" evidence="6">
    <location>
        <begin position="58"/>
        <end position="178"/>
    </location>
</feature>
<comment type="caution">
    <text evidence="8">The sequence shown here is derived from an EMBL/GenBank/DDBJ whole genome shotgun (WGS) entry which is preliminary data.</text>
</comment>
<proteinExistence type="inferred from homology"/>
<keyword evidence="5" id="KW-0206">Cytoskeleton</keyword>
<feature type="compositionally biased region" description="Polar residues" evidence="6">
    <location>
        <begin position="383"/>
        <end position="401"/>
    </location>
</feature>